<dbReference type="AlphaFoldDB" id="A0AAV9H6Q9"/>
<sequence length="371" mass="42245">MDDFDPILFLSMFYPGGRFNKAEHLGGSGSWRSSWRCERVRPLPGDKKDAIPLSVIVKYTEDFTARVPGGIAVVWDSPCLSDIEAKVLELFSGPHGTLHHLNSPECVRVPRLLRKETTRNARVIEDLGRHMIALDRLFTPEFMQDCKIPISLVEDRCGEIGRRIGTFMGSLNTRETKKVLRREGILPKVIVGDDDAIERVTKWITNRLSQCDPEKAARELTCHNEVFGGTMARFLAYFHVLLLSQPRGSKLYQAVWAFVDEVTKTFAKVSETDLAVSKYLGWKYIGWVKETGVFGEFRSALIAHGMWIIYFALGERKRVGGIADTIAWEGIRYVERAQDSAGKMMEELLWPEDKRLGVMRRLFGLPEEYQV</sequence>
<proteinExistence type="predicted"/>
<evidence type="ECO:0000313" key="1">
    <source>
        <dbReference type="EMBL" id="KAK4454716.1"/>
    </source>
</evidence>
<gene>
    <name evidence="1" type="ORF">QBC34DRAFT_375216</name>
</gene>
<reference evidence="1" key="2">
    <citation type="submission" date="2023-05" db="EMBL/GenBank/DDBJ databases">
        <authorList>
            <consortium name="Lawrence Berkeley National Laboratory"/>
            <person name="Steindorff A."/>
            <person name="Hensen N."/>
            <person name="Bonometti L."/>
            <person name="Westerberg I."/>
            <person name="Brannstrom I.O."/>
            <person name="Guillou S."/>
            <person name="Cros-Aarteil S."/>
            <person name="Calhoun S."/>
            <person name="Haridas S."/>
            <person name="Kuo A."/>
            <person name="Mondo S."/>
            <person name="Pangilinan J."/>
            <person name="Riley R."/>
            <person name="Labutti K."/>
            <person name="Andreopoulos B."/>
            <person name="Lipzen A."/>
            <person name="Chen C."/>
            <person name="Yanf M."/>
            <person name="Daum C."/>
            <person name="Ng V."/>
            <person name="Clum A."/>
            <person name="Ohm R."/>
            <person name="Martin F."/>
            <person name="Silar P."/>
            <person name="Natvig D."/>
            <person name="Lalanne C."/>
            <person name="Gautier V."/>
            <person name="Ament-Velasquez S.L."/>
            <person name="Kruys A."/>
            <person name="Hutchinson M.I."/>
            <person name="Powell A.J."/>
            <person name="Barry K."/>
            <person name="Miller A.N."/>
            <person name="Grigoriev I.V."/>
            <person name="Debuchy R."/>
            <person name="Gladieux P."/>
            <person name="Thoren M.H."/>
            <person name="Johannesson H."/>
        </authorList>
    </citation>
    <scope>NUCLEOTIDE SEQUENCE</scope>
    <source>
        <strain evidence="1">PSN243</strain>
    </source>
</reference>
<accession>A0AAV9H6Q9</accession>
<dbReference type="Proteomes" id="UP001321760">
    <property type="component" value="Unassembled WGS sequence"/>
</dbReference>
<dbReference type="EMBL" id="MU865916">
    <property type="protein sequence ID" value="KAK4454716.1"/>
    <property type="molecule type" value="Genomic_DNA"/>
</dbReference>
<protein>
    <submittedName>
        <fullName evidence="1">Uncharacterized protein</fullName>
    </submittedName>
</protein>
<evidence type="ECO:0000313" key="2">
    <source>
        <dbReference type="Proteomes" id="UP001321760"/>
    </source>
</evidence>
<name>A0AAV9H6Q9_9PEZI</name>
<comment type="caution">
    <text evidence="1">The sequence shown here is derived from an EMBL/GenBank/DDBJ whole genome shotgun (WGS) entry which is preliminary data.</text>
</comment>
<organism evidence="1 2">
    <name type="scientific">Podospora aff. communis PSN243</name>
    <dbReference type="NCBI Taxonomy" id="3040156"/>
    <lineage>
        <taxon>Eukaryota</taxon>
        <taxon>Fungi</taxon>
        <taxon>Dikarya</taxon>
        <taxon>Ascomycota</taxon>
        <taxon>Pezizomycotina</taxon>
        <taxon>Sordariomycetes</taxon>
        <taxon>Sordariomycetidae</taxon>
        <taxon>Sordariales</taxon>
        <taxon>Podosporaceae</taxon>
        <taxon>Podospora</taxon>
    </lineage>
</organism>
<reference evidence="1" key="1">
    <citation type="journal article" date="2023" name="Mol. Phylogenet. Evol.">
        <title>Genome-scale phylogeny and comparative genomics of the fungal order Sordariales.</title>
        <authorList>
            <person name="Hensen N."/>
            <person name="Bonometti L."/>
            <person name="Westerberg I."/>
            <person name="Brannstrom I.O."/>
            <person name="Guillou S."/>
            <person name="Cros-Aarteil S."/>
            <person name="Calhoun S."/>
            <person name="Haridas S."/>
            <person name="Kuo A."/>
            <person name="Mondo S."/>
            <person name="Pangilinan J."/>
            <person name="Riley R."/>
            <person name="LaButti K."/>
            <person name="Andreopoulos B."/>
            <person name="Lipzen A."/>
            <person name="Chen C."/>
            <person name="Yan M."/>
            <person name="Daum C."/>
            <person name="Ng V."/>
            <person name="Clum A."/>
            <person name="Steindorff A."/>
            <person name="Ohm R.A."/>
            <person name="Martin F."/>
            <person name="Silar P."/>
            <person name="Natvig D.O."/>
            <person name="Lalanne C."/>
            <person name="Gautier V."/>
            <person name="Ament-Velasquez S.L."/>
            <person name="Kruys A."/>
            <person name="Hutchinson M.I."/>
            <person name="Powell A.J."/>
            <person name="Barry K."/>
            <person name="Miller A.N."/>
            <person name="Grigoriev I.V."/>
            <person name="Debuchy R."/>
            <person name="Gladieux P."/>
            <person name="Hiltunen Thoren M."/>
            <person name="Johannesson H."/>
        </authorList>
    </citation>
    <scope>NUCLEOTIDE SEQUENCE</scope>
    <source>
        <strain evidence="1">PSN243</strain>
    </source>
</reference>
<keyword evidence="2" id="KW-1185">Reference proteome</keyword>